<comment type="subcellular location">
    <subcellularLocation>
        <location evidence="1">Cell inner membrane</location>
        <topology evidence="1">Multi-pass membrane protein</topology>
    </subcellularLocation>
</comment>
<dbReference type="NCBIfam" id="NF037955">
    <property type="entry name" value="mfs"/>
    <property type="match status" value="1"/>
</dbReference>
<feature type="transmembrane region" description="Helical" evidence="8">
    <location>
        <begin position="395"/>
        <end position="413"/>
    </location>
</feature>
<keyword evidence="11" id="KW-1185">Reference proteome</keyword>
<feature type="transmembrane region" description="Helical" evidence="8">
    <location>
        <begin position="196"/>
        <end position="219"/>
    </location>
</feature>
<dbReference type="SUPFAM" id="SSF103473">
    <property type="entry name" value="MFS general substrate transporter"/>
    <property type="match status" value="1"/>
</dbReference>
<feature type="transmembrane region" description="Helical" evidence="8">
    <location>
        <begin position="274"/>
        <end position="296"/>
    </location>
</feature>
<keyword evidence="7 8" id="KW-0472">Membrane</keyword>
<dbReference type="PANTHER" id="PTHR23522">
    <property type="entry name" value="BLL5896 PROTEIN"/>
    <property type="match status" value="1"/>
</dbReference>
<keyword evidence="2" id="KW-0813">Transport</keyword>
<dbReference type="EMBL" id="CP046620">
    <property type="protein sequence ID" value="QHQ37019.1"/>
    <property type="molecule type" value="Genomic_DNA"/>
</dbReference>
<sequence length="423" mass="44447">MIGDRVDESDWDAHPRSLPRQSMALWQGAITESRPMRLSRPALLTAAFYTTMFAALGAYLPFWPVWLEDWGLSTAEVGLFLSLSMLTRTAAGFALPMIADRLDRRRATMAALCICAAMLFVAHLWADTRTALLILTLASGAIFSGLMPLGEALGAGASRRFGFAYARVRSAGSISFLAASMALGVLIAAFGANAALWTIVIFLIASAALGLVHPGGGTLKGQSPPALSDIFRLMTDRTFLLFTAAAALAQSSHAVYYAYGSVHWRALGMSEPRIGALWSFSVVVEIVLMLGPGAWLMARLGPVGALAGGAVAGIVRWSLMVFDPTGAMVWVLQSLHAFSFALGHLGAMAFIAAAVPERFGGTAQGAYTGLAGGLLTAAAMGASAALYPIFGGGTYLLAAAMSATGLLLFIGLARRWQGQELSF</sequence>
<feature type="transmembrane region" description="Helical" evidence="8">
    <location>
        <begin position="132"/>
        <end position="150"/>
    </location>
</feature>
<evidence type="ECO:0000256" key="1">
    <source>
        <dbReference type="ARBA" id="ARBA00004429"/>
    </source>
</evidence>
<gene>
    <name evidence="10" type="ORF">GO499_18435</name>
</gene>
<dbReference type="InterPro" id="IPR036259">
    <property type="entry name" value="MFS_trans_sf"/>
</dbReference>
<protein>
    <recommendedName>
        <fullName evidence="9">Major facilitator superfamily associated domain-containing protein</fullName>
    </recommendedName>
</protein>
<dbReference type="GO" id="GO:0030395">
    <property type="term" value="F:lactose binding"/>
    <property type="evidence" value="ECO:0007669"/>
    <property type="project" value="TreeGrafter"/>
</dbReference>
<feature type="transmembrane region" description="Helical" evidence="8">
    <location>
        <begin position="77"/>
        <end position="95"/>
    </location>
</feature>
<dbReference type="PIRSF" id="PIRSF004925">
    <property type="entry name" value="HcaT"/>
    <property type="match status" value="1"/>
</dbReference>
<accession>A0A6P1T6V7</accession>
<organism evidence="10 11">
    <name type="scientific">Algicella marina</name>
    <dbReference type="NCBI Taxonomy" id="2683284"/>
    <lineage>
        <taxon>Bacteria</taxon>
        <taxon>Pseudomonadati</taxon>
        <taxon>Pseudomonadota</taxon>
        <taxon>Alphaproteobacteria</taxon>
        <taxon>Rhodobacterales</taxon>
        <taxon>Paracoccaceae</taxon>
        <taxon>Algicella</taxon>
    </lineage>
</organism>
<feature type="domain" description="Major facilitator superfamily associated" evidence="9">
    <location>
        <begin position="46"/>
        <end position="378"/>
    </location>
</feature>
<feature type="transmembrane region" description="Helical" evidence="8">
    <location>
        <begin position="367"/>
        <end position="389"/>
    </location>
</feature>
<keyword evidence="6 8" id="KW-1133">Transmembrane helix</keyword>
<dbReference type="Gene3D" id="1.20.1250.20">
    <property type="entry name" value="MFS general substrate transporter like domains"/>
    <property type="match status" value="2"/>
</dbReference>
<evidence type="ECO:0000256" key="4">
    <source>
        <dbReference type="ARBA" id="ARBA00022519"/>
    </source>
</evidence>
<feature type="transmembrane region" description="Helical" evidence="8">
    <location>
        <begin position="42"/>
        <end position="65"/>
    </location>
</feature>
<evidence type="ECO:0000256" key="3">
    <source>
        <dbReference type="ARBA" id="ARBA00022475"/>
    </source>
</evidence>
<dbReference type="PANTHER" id="PTHR23522:SF10">
    <property type="entry name" value="3-PHENYLPROPIONIC ACID TRANSPORTER-RELATED"/>
    <property type="match status" value="1"/>
</dbReference>
<keyword evidence="3" id="KW-1003">Cell membrane</keyword>
<feature type="transmembrane region" description="Helical" evidence="8">
    <location>
        <begin position="107"/>
        <end position="126"/>
    </location>
</feature>
<feature type="transmembrane region" description="Helical" evidence="8">
    <location>
        <begin position="171"/>
        <end position="190"/>
    </location>
</feature>
<dbReference type="GO" id="GO:0005886">
    <property type="term" value="C:plasma membrane"/>
    <property type="evidence" value="ECO:0007669"/>
    <property type="project" value="UniProtKB-SubCell"/>
</dbReference>
<name>A0A6P1T6V7_9RHOB</name>
<dbReference type="InterPro" id="IPR024989">
    <property type="entry name" value="MFS_assoc_dom"/>
</dbReference>
<keyword evidence="4" id="KW-0997">Cell inner membrane</keyword>
<evidence type="ECO:0000259" key="9">
    <source>
        <dbReference type="Pfam" id="PF12832"/>
    </source>
</evidence>
<evidence type="ECO:0000256" key="8">
    <source>
        <dbReference type="SAM" id="Phobius"/>
    </source>
</evidence>
<proteinExistence type="predicted"/>
<dbReference type="KEGG" id="amaq:GO499_18435"/>
<feature type="transmembrane region" description="Helical" evidence="8">
    <location>
        <begin position="239"/>
        <end position="259"/>
    </location>
</feature>
<dbReference type="AlphaFoldDB" id="A0A6P1T6V7"/>
<dbReference type="Pfam" id="PF12832">
    <property type="entry name" value="MFS_1_like"/>
    <property type="match status" value="1"/>
</dbReference>
<keyword evidence="5 8" id="KW-0812">Transmembrane</keyword>
<dbReference type="InterPro" id="IPR026032">
    <property type="entry name" value="HcaT-like"/>
</dbReference>
<evidence type="ECO:0000256" key="2">
    <source>
        <dbReference type="ARBA" id="ARBA00022448"/>
    </source>
</evidence>
<dbReference type="GO" id="GO:0015528">
    <property type="term" value="F:lactose:proton symporter activity"/>
    <property type="evidence" value="ECO:0007669"/>
    <property type="project" value="TreeGrafter"/>
</dbReference>
<evidence type="ECO:0000313" key="10">
    <source>
        <dbReference type="EMBL" id="QHQ37019.1"/>
    </source>
</evidence>
<evidence type="ECO:0000256" key="6">
    <source>
        <dbReference type="ARBA" id="ARBA00022989"/>
    </source>
</evidence>
<dbReference type="Proteomes" id="UP000464495">
    <property type="component" value="Chromosome"/>
</dbReference>
<evidence type="ECO:0000256" key="5">
    <source>
        <dbReference type="ARBA" id="ARBA00022692"/>
    </source>
</evidence>
<evidence type="ECO:0000256" key="7">
    <source>
        <dbReference type="ARBA" id="ARBA00023136"/>
    </source>
</evidence>
<reference evidence="10 11" key="1">
    <citation type="submission" date="2019-12" db="EMBL/GenBank/DDBJ databases">
        <title>Complete genome sequence of Algicella marina strain 9Alg 56(T) isolated from the red alga Tichocarpus crinitus.</title>
        <authorList>
            <person name="Kim S.-G."/>
            <person name="Nedashkovskaya O.I."/>
        </authorList>
    </citation>
    <scope>NUCLEOTIDE SEQUENCE [LARGE SCALE GENOMIC DNA]</scope>
    <source>
        <strain evidence="10 11">9Alg 56</strain>
    </source>
</reference>
<feature type="transmembrane region" description="Helical" evidence="8">
    <location>
        <begin position="334"/>
        <end position="355"/>
    </location>
</feature>
<evidence type="ECO:0000313" key="11">
    <source>
        <dbReference type="Proteomes" id="UP000464495"/>
    </source>
</evidence>
<feature type="transmembrane region" description="Helical" evidence="8">
    <location>
        <begin position="303"/>
        <end position="322"/>
    </location>
</feature>